<accession>A0A3S3R2V8</accession>
<dbReference type="AlphaFoldDB" id="A0A3S3R2V8"/>
<evidence type="ECO:0000313" key="2">
    <source>
        <dbReference type="Proteomes" id="UP000287853"/>
    </source>
</evidence>
<name>A0A3S3R2V8_9BACT</name>
<evidence type="ECO:0000313" key="1">
    <source>
        <dbReference type="EMBL" id="RWX42851.1"/>
    </source>
</evidence>
<comment type="caution">
    <text evidence="1">The sequence shown here is derived from an EMBL/GenBank/DDBJ whole genome shotgun (WGS) entry which is preliminary data.</text>
</comment>
<proteinExistence type="predicted"/>
<reference evidence="1 2" key="1">
    <citation type="submission" date="2017-01" db="EMBL/GenBank/DDBJ databases">
        <title>The cable genome- insights into the physiology and evolution of filamentous bacteria capable of sulfide oxidation via long distance electron transfer.</title>
        <authorList>
            <person name="Schreiber L."/>
            <person name="Bjerg J.T."/>
            <person name="Boggild A."/>
            <person name="Van De Vossenberg J."/>
            <person name="Meysman F."/>
            <person name="Nielsen L.P."/>
            <person name="Schramm A."/>
            <person name="Kjeldsen K.U."/>
        </authorList>
    </citation>
    <scope>NUCLEOTIDE SEQUENCE [LARGE SCALE GENOMIC DNA]</scope>
    <source>
        <strain evidence="1">MCF</strain>
    </source>
</reference>
<sequence>MLRSYFKTVNFQLFLPGNLLMQKKQPIPESKDPLYESLATPSSRPTNFLFCYLTPKEMRWVFKILSG</sequence>
<dbReference type="Proteomes" id="UP000287853">
    <property type="component" value="Unassembled WGS sequence"/>
</dbReference>
<organism evidence="1 2">
    <name type="scientific">Candidatus Electrothrix aarhusensis</name>
    <dbReference type="NCBI Taxonomy" id="1859131"/>
    <lineage>
        <taxon>Bacteria</taxon>
        <taxon>Pseudomonadati</taxon>
        <taxon>Thermodesulfobacteriota</taxon>
        <taxon>Desulfobulbia</taxon>
        <taxon>Desulfobulbales</taxon>
        <taxon>Desulfobulbaceae</taxon>
        <taxon>Candidatus Electrothrix</taxon>
    </lineage>
</organism>
<protein>
    <submittedName>
        <fullName evidence="1">Uncharacterized protein</fullName>
    </submittedName>
</protein>
<dbReference type="EMBL" id="MTKO01000141">
    <property type="protein sequence ID" value="RWX42851.1"/>
    <property type="molecule type" value="Genomic_DNA"/>
</dbReference>
<gene>
    <name evidence="1" type="ORF">H206_03703</name>
</gene>
<keyword evidence="2" id="KW-1185">Reference proteome</keyword>